<evidence type="ECO:0000313" key="2">
    <source>
        <dbReference type="EMBL" id="ANO51883.1"/>
    </source>
</evidence>
<feature type="domain" description="Rad50/SbcC-type AAA" evidence="1">
    <location>
        <begin position="6"/>
        <end position="112"/>
    </location>
</feature>
<dbReference type="AlphaFoldDB" id="A0A193LHE7"/>
<gene>
    <name evidence="2" type="ORF">BA177_12330</name>
</gene>
<sequence length="172" mass="19132">MMPLALTLSHFRGWNNQHRVPLNASITSIVAENARDKGSLLNAIEWCLFGAVVTKKGAGIDERQDWELRTRVETDDIEPTAVALELETAEAPTLITRQRSANAKLRGADQFTIKVPNGAVLTEGSAESWLIESGIPDWETYRRAHCFHQEAARQRVVSTTERSAILAALLWP</sequence>
<dbReference type="RefSeq" id="WP_068616626.1">
    <property type="nucleotide sequence ID" value="NZ_CP016268.1"/>
</dbReference>
<dbReference type="EMBL" id="CP016268">
    <property type="protein sequence ID" value="ANO51883.1"/>
    <property type="molecule type" value="Genomic_DNA"/>
</dbReference>
<reference evidence="2 3" key="1">
    <citation type="submission" date="2016-06" db="EMBL/GenBank/DDBJ databases">
        <title>Complete genome sequence of a deep-branching marine Gamma Proteobacterium Woeseia oceani type strain XK5.</title>
        <authorList>
            <person name="Mu D."/>
            <person name="Du Z."/>
        </authorList>
    </citation>
    <scope>NUCLEOTIDE SEQUENCE [LARGE SCALE GENOMIC DNA]</scope>
    <source>
        <strain evidence="2 3">XK5</strain>
    </source>
</reference>
<protein>
    <recommendedName>
        <fullName evidence="1">Rad50/SbcC-type AAA domain-containing protein</fullName>
    </recommendedName>
</protein>
<evidence type="ECO:0000313" key="3">
    <source>
        <dbReference type="Proteomes" id="UP000092695"/>
    </source>
</evidence>
<keyword evidence="3" id="KW-1185">Reference proteome</keyword>
<dbReference type="Proteomes" id="UP000092695">
    <property type="component" value="Chromosome"/>
</dbReference>
<dbReference type="KEGG" id="woc:BA177_12330"/>
<evidence type="ECO:0000259" key="1">
    <source>
        <dbReference type="Pfam" id="PF13476"/>
    </source>
</evidence>
<dbReference type="Gene3D" id="3.40.50.300">
    <property type="entry name" value="P-loop containing nucleotide triphosphate hydrolases"/>
    <property type="match status" value="1"/>
</dbReference>
<accession>A0A193LHE7</accession>
<proteinExistence type="predicted"/>
<dbReference type="GO" id="GO:0006302">
    <property type="term" value="P:double-strand break repair"/>
    <property type="evidence" value="ECO:0007669"/>
    <property type="project" value="InterPro"/>
</dbReference>
<dbReference type="Pfam" id="PF13476">
    <property type="entry name" value="AAA_23"/>
    <property type="match status" value="1"/>
</dbReference>
<dbReference type="STRING" id="1548547.BA177_12330"/>
<organism evidence="2 3">
    <name type="scientific">Woeseia oceani</name>
    <dbReference type="NCBI Taxonomy" id="1548547"/>
    <lineage>
        <taxon>Bacteria</taxon>
        <taxon>Pseudomonadati</taxon>
        <taxon>Pseudomonadota</taxon>
        <taxon>Gammaproteobacteria</taxon>
        <taxon>Woeseiales</taxon>
        <taxon>Woeseiaceae</taxon>
        <taxon>Woeseia</taxon>
    </lineage>
</organism>
<dbReference type="GO" id="GO:0016887">
    <property type="term" value="F:ATP hydrolysis activity"/>
    <property type="evidence" value="ECO:0007669"/>
    <property type="project" value="InterPro"/>
</dbReference>
<dbReference type="InterPro" id="IPR038729">
    <property type="entry name" value="Rad50/SbcC_AAA"/>
</dbReference>
<name>A0A193LHE7_9GAMM</name>
<dbReference type="InterPro" id="IPR027417">
    <property type="entry name" value="P-loop_NTPase"/>
</dbReference>
<dbReference type="OrthoDB" id="9815944at2"/>